<dbReference type="SUPFAM" id="SSF49842">
    <property type="entry name" value="TNF-like"/>
    <property type="match status" value="1"/>
</dbReference>
<dbReference type="EMBL" id="MT144752">
    <property type="protein sequence ID" value="QJH98782.1"/>
    <property type="molecule type" value="Genomic_DNA"/>
</dbReference>
<accession>A0A6H1ZN01</accession>
<name>A0A6H1ZN01_9ZZZZ</name>
<dbReference type="EMBL" id="MT144103">
    <property type="protein sequence ID" value="QJA48801.1"/>
    <property type="molecule type" value="Genomic_DNA"/>
</dbReference>
<gene>
    <name evidence="1" type="ORF">TM448A01161_0016</name>
    <name evidence="2" type="ORF">TM448B01396_0009</name>
</gene>
<dbReference type="InterPro" id="IPR008983">
    <property type="entry name" value="Tumour_necrosis_fac-like_dom"/>
</dbReference>
<evidence type="ECO:0008006" key="3">
    <source>
        <dbReference type="Google" id="ProtNLM"/>
    </source>
</evidence>
<dbReference type="Gene3D" id="2.60.120.40">
    <property type="match status" value="1"/>
</dbReference>
<reference evidence="1" key="1">
    <citation type="submission" date="2020-03" db="EMBL/GenBank/DDBJ databases">
        <title>The deep terrestrial virosphere.</title>
        <authorList>
            <person name="Holmfeldt K."/>
            <person name="Nilsson E."/>
            <person name="Simone D."/>
            <person name="Lopez-Fernandez M."/>
            <person name="Wu X."/>
            <person name="de Brujin I."/>
            <person name="Lundin D."/>
            <person name="Andersson A."/>
            <person name="Bertilsson S."/>
            <person name="Dopson M."/>
        </authorList>
    </citation>
    <scope>NUCLEOTIDE SEQUENCE</scope>
    <source>
        <strain evidence="1">TM448A01161</strain>
        <strain evidence="2">TM448B01396</strain>
    </source>
</reference>
<dbReference type="InterPro" id="IPR012334">
    <property type="entry name" value="Pectin_lyas_fold"/>
</dbReference>
<dbReference type="InterPro" id="IPR011050">
    <property type="entry name" value="Pectin_lyase_fold/virulence"/>
</dbReference>
<sequence length="728" mass="75848">MAFDNNVPLAANQIAADLAAINANWEALVPLSGNLGTPSAGDLRNCFPSNYFPDYNEADQGATGNGKSAKAYIDAISTNSATLVFRHNSGAATTTYTFSTAETIPSNITVVVEKGAILAIPTGIIVSLNGKLSAGLTQVFSCIGTGKAEFSSGSVGSVHPIWWGLHGDDTTNDSVILQAAYDAAYTAVAPLILPGKTMKITTGLIFDKRVNVYGADHELTTIKKYGAIIGVKIGHAATGAGGEQRYENFNVLGASGANTLAGIEVWAGNYIVMKHIWATLHGSHGLHIRGGNIGTYIDINANSNLGDGIRIEGNTGLATVSANANTFIKPRALANGGQGFHIAQATAGYSSANNVYGLVSEQNGDWNLLVSDKQNNIEAYTEAGVNGDVALTATSERNIVKITAANALYTDAGSDNVILDISQATGSTFKIDALTQTNASENKSKLLQTEDIFSDFVVTGLLPATSVNLISNISAGHAYVTGTRVNKAATSKTYTASKDTYVDVNSAGTYTLVEVALGAAAPAVTADSIRLAKVVTDADNITGVTDLRELKISVAPAFATPDLGTPSAVVLTNATGLPVATGLAAGIFTNTGQPAFLAQADGAQTNIAHTTETTLLFPTEIFDVGANFASSIFTAPVTGKYQISFQINIAQIDFAATYTRIILSASNRTYYSYLYPIHFTADGSVSVGMSMLLDMDANDTVRVSFYQLAGTAQANLLDISHFSGVLIC</sequence>
<dbReference type="Gene3D" id="2.160.20.10">
    <property type="entry name" value="Single-stranded right-handed beta-helix, Pectin lyase-like"/>
    <property type="match status" value="1"/>
</dbReference>
<dbReference type="SUPFAM" id="SSF51126">
    <property type="entry name" value="Pectin lyase-like"/>
    <property type="match status" value="1"/>
</dbReference>
<evidence type="ECO:0000313" key="2">
    <source>
        <dbReference type="EMBL" id="QJH98782.1"/>
    </source>
</evidence>
<proteinExistence type="predicted"/>
<organism evidence="1">
    <name type="scientific">viral metagenome</name>
    <dbReference type="NCBI Taxonomy" id="1070528"/>
    <lineage>
        <taxon>unclassified sequences</taxon>
        <taxon>metagenomes</taxon>
        <taxon>organismal metagenomes</taxon>
    </lineage>
</organism>
<evidence type="ECO:0000313" key="1">
    <source>
        <dbReference type="EMBL" id="QJA48801.1"/>
    </source>
</evidence>
<dbReference type="AlphaFoldDB" id="A0A6H1ZN01"/>
<protein>
    <recommendedName>
        <fullName evidence="3">C1q domain-containing protein</fullName>
    </recommendedName>
</protein>